<dbReference type="InterPro" id="IPR011990">
    <property type="entry name" value="TPR-like_helical_dom_sf"/>
</dbReference>
<dbReference type="GO" id="GO:0005675">
    <property type="term" value="C:transcription factor TFIIH holo complex"/>
    <property type="evidence" value="ECO:0000318"/>
    <property type="project" value="GO_Central"/>
</dbReference>
<dbReference type="GO" id="GO:0006281">
    <property type="term" value="P:DNA repair"/>
    <property type="evidence" value="ECO:0000318"/>
    <property type="project" value="GO_Central"/>
</dbReference>
<dbReference type="Pfam" id="PF01535">
    <property type="entry name" value="PPR"/>
    <property type="match status" value="5"/>
</dbReference>
<dbReference type="Gene3D" id="1.25.40.10">
    <property type="entry name" value="Tetratricopeptide repeat domain"/>
    <property type="match status" value="6"/>
</dbReference>
<dbReference type="Gramene" id="ERN18502">
    <property type="protein sequence ID" value="ERN18502"/>
    <property type="gene ID" value="AMTR_s00065p00020910"/>
</dbReference>
<feature type="repeat" description="PPR" evidence="3">
    <location>
        <begin position="726"/>
        <end position="760"/>
    </location>
</feature>
<proteinExistence type="inferred from homology"/>
<feature type="repeat" description="PPR" evidence="3">
    <location>
        <begin position="307"/>
        <end position="341"/>
    </location>
</feature>
<comment type="similarity">
    <text evidence="1">Belongs to the PPR family. P subfamily.</text>
</comment>
<feature type="repeat" description="PPR" evidence="3">
    <location>
        <begin position="342"/>
        <end position="376"/>
    </location>
</feature>
<feature type="repeat" description="PPR" evidence="3">
    <location>
        <begin position="657"/>
        <end position="691"/>
    </location>
</feature>
<dbReference type="STRING" id="13333.U5DAP4"/>
<dbReference type="PANTHER" id="PTHR47447">
    <property type="entry name" value="OS03G0856100 PROTEIN"/>
    <property type="match status" value="1"/>
</dbReference>
<dbReference type="InterPro" id="IPR002885">
    <property type="entry name" value="PPR_rpt"/>
</dbReference>
<accession>U5DAP4</accession>
<keyword evidence="2" id="KW-0677">Repeat</keyword>
<feature type="repeat" description="PPR" evidence="3">
    <location>
        <begin position="377"/>
        <end position="411"/>
    </location>
</feature>
<organism evidence="5 6">
    <name type="scientific">Amborella trichopoda</name>
    <dbReference type="NCBI Taxonomy" id="13333"/>
    <lineage>
        <taxon>Eukaryota</taxon>
        <taxon>Viridiplantae</taxon>
        <taxon>Streptophyta</taxon>
        <taxon>Embryophyta</taxon>
        <taxon>Tracheophyta</taxon>
        <taxon>Spermatophyta</taxon>
        <taxon>Magnoliopsida</taxon>
        <taxon>Amborellales</taxon>
        <taxon>Amborellaceae</taxon>
        <taxon>Amborella</taxon>
    </lineage>
</organism>
<keyword evidence="6" id="KW-1185">Reference proteome</keyword>
<dbReference type="Proteomes" id="UP000017836">
    <property type="component" value="Unassembled WGS sequence"/>
</dbReference>
<dbReference type="FunFam" id="1.25.40.10:FF:003613">
    <property type="entry name" value="Pentatricopeptide repeat-containing protein At3g23020"/>
    <property type="match status" value="1"/>
</dbReference>
<dbReference type="NCBIfam" id="TIGR00756">
    <property type="entry name" value="PPR"/>
    <property type="match status" value="8"/>
</dbReference>
<feature type="repeat" description="PPR" evidence="3">
    <location>
        <begin position="796"/>
        <end position="830"/>
    </location>
</feature>
<evidence type="ECO:0000256" key="2">
    <source>
        <dbReference type="ARBA" id="ARBA00022737"/>
    </source>
</evidence>
<dbReference type="GO" id="GO:0006357">
    <property type="term" value="P:regulation of transcription by RNA polymerase II"/>
    <property type="evidence" value="ECO:0000318"/>
    <property type="project" value="GO_Central"/>
</dbReference>
<feature type="repeat" description="PPR" evidence="3">
    <location>
        <begin position="761"/>
        <end position="795"/>
    </location>
</feature>
<dbReference type="Pfam" id="PF13812">
    <property type="entry name" value="PPR_3"/>
    <property type="match status" value="1"/>
</dbReference>
<sequence>MMGSLKKISLYNQVRLSDSGGYEFSCSVIHLIDNHEVSELDNVKTAVEAECSKTLALENATHTEYPGIVRNSGRKLWKRLRGFKRPIESEVSARRLAKTEQCPSLDRKDGDSLSSTESELEAKLSTLEPLSSIENCNNYLKLLEKSNDAKALQLFEWMKSNGKLDRNPTAYNLALRVLSRKEDWKASEELLREMPTVSNCSPSSQMFNTLIYVCSKRELVGWGTKWFRMMLYCGVKPNQATIGMLMSLYQKGGNLEEAEFTLGQMRTHGLHCCVAYSAMMTIYTRLGLYEKSEEILKTMREDRVPPNLENWLVQLNVYSQQGKLEEAELVLLSMKRSGISPNIIAYNTLITGYGKMGKTEASRRVFRDLCNNGFEPDETTYRSMIEGYGRADEYKEAIWYYQELKHKGFCPNSSNFFTVINLQGKHMDDEGTVQTLKDMREMGGQYSSILGSLLRAYERVERVDKVPLILKASFYESLLSDPTSCSILALAYVKHGLLDDALAVLWEKKWSDPIFEDNLCHLLICTCKEERCFENAVKIFTQMPKTYTNPNMHITSTMIDIYSGMGLFKKAEDLYHSLKASGKSLDLVGYSIVVRMYMKYGYLTDACLVLEIMEKQKNISPDIYLYFDMLRIYQQGAMLDKLADVYYRMLKSGIVWDEQVYNCVINCCGHAIPVDELSRLFRKMTAAGFAANTNSFNVLIDVYTKAGLFKRARKVLWMARRRKMVDAISYNTIITAYGKDKQFRRMKSASKQMQYAGFPVSLAAYNAMLDAYGKGGEIDKFREVLEQMKEANCALDHYTYNIMINIYGKKGWIEDVVAVLGELKKHELEPDLWSYNALIEAYGIARMVEEAVYLVKEMRDNGIEPDQVTYVNVIRALKNNGHVLEAIKWSLWMKQLGLSSRNN</sequence>
<dbReference type="OMA" id="DVFSIME"/>
<feature type="repeat" description="PPR" evidence="3">
    <location>
        <begin position="831"/>
        <end position="865"/>
    </location>
</feature>
<dbReference type="GO" id="GO:0009570">
    <property type="term" value="C:chloroplast stroma"/>
    <property type="evidence" value="ECO:0007669"/>
    <property type="project" value="EnsemblPlants"/>
</dbReference>
<dbReference type="GO" id="GO:0003677">
    <property type="term" value="F:DNA binding"/>
    <property type="evidence" value="ECO:0007669"/>
    <property type="project" value="EnsemblPlants"/>
</dbReference>
<dbReference type="GO" id="GO:0003729">
    <property type="term" value="F:mRNA binding"/>
    <property type="evidence" value="ECO:0007669"/>
    <property type="project" value="EnsemblPlants"/>
</dbReference>
<evidence type="ECO:0000313" key="5">
    <source>
        <dbReference type="EMBL" id="ERN18502.1"/>
    </source>
</evidence>
<protein>
    <submittedName>
        <fullName evidence="5">Uncharacterized protein</fullName>
    </submittedName>
</protein>
<dbReference type="Pfam" id="PF13041">
    <property type="entry name" value="PPR_2"/>
    <property type="match status" value="3"/>
</dbReference>
<dbReference type="PANTHER" id="PTHR47447:SF12">
    <property type="entry name" value="PENTATRICOPEPTIDE REPEAT-CONTAINING PROTEIN ATP4 HOMOLOG, CHLOROPLASTIC"/>
    <property type="match status" value="1"/>
</dbReference>
<dbReference type="HOGENOM" id="CLU_011764_0_0_1"/>
<evidence type="ECO:0000256" key="1">
    <source>
        <dbReference type="ARBA" id="ARBA00007626"/>
    </source>
</evidence>
<dbReference type="AlphaFoldDB" id="U5DAP4"/>
<dbReference type="EMBL" id="KI392088">
    <property type="protein sequence ID" value="ERN18502.1"/>
    <property type="molecule type" value="Genomic_DNA"/>
</dbReference>
<dbReference type="eggNOG" id="KOG4197">
    <property type="taxonomic scope" value="Eukaryota"/>
</dbReference>
<evidence type="ECO:0000313" key="6">
    <source>
        <dbReference type="Proteomes" id="UP000017836"/>
    </source>
</evidence>
<feature type="repeat" description="PPR" evidence="3">
    <location>
        <begin position="272"/>
        <end position="306"/>
    </location>
</feature>
<dbReference type="PROSITE" id="PS51375">
    <property type="entry name" value="PPR"/>
    <property type="match status" value="9"/>
</dbReference>
<evidence type="ECO:0000256" key="4">
    <source>
        <dbReference type="SAM" id="MobiDB-lite"/>
    </source>
</evidence>
<gene>
    <name evidence="5" type="ORF">AMTR_s00065p00020910</name>
</gene>
<name>U5DAP4_AMBTC</name>
<feature type="region of interest" description="Disordered" evidence="4">
    <location>
        <begin position="98"/>
        <end position="117"/>
    </location>
</feature>
<reference evidence="6" key="1">
    <citation type="journal article" date="2013" name="Science">
        <title>The Amborella genome and the evolution of flowering plants.</title>
        <authorList>
            <consortium name="Amborella Genome Project"/>
        </authorList>
    </citation>
    <scope>NUCLEOTIDE SEQUENCE [LARGE SCALE GENOMIC DNA]</scope>
</reference>
<evidence type="ECO:0000256" key="3">
    <source>
        <dbReference type="PROSITE-ProRule" id="PRU00708"/>
    </source>
</evidence>